<protein>
    <submittedName>
        <fullName evidence="1">Uncharacterized protein</fullName>
    </submittedName>
</protein>
<gene>
    <name evidence="1" type="ORF">E4Z66_12100</name>
</gene>
<comment type="caution">
    <text evidence="1">The sequence shown here is derived from an EMBL/GenBank/DDBJ whole genome shotgun (WGS) entry which is preliminary data.</text>
</comment>
<accession>A0A4S4NBH9</accession>
<dbReference type="AlphaFoldDB" id="A0A4S4NBH9"/>
<keyword evidence="2" id="KW-1185">Reference proteome</keyword>
<dbReference type="RefSeq" id="WP_136463287.1">
    <property type="nucleotide sequence ID" value="NZ_SRKY01000003.1"/>
</dbReference>
<dbReference type="OrthoDB" id="7726368at2"/>
<name>A0A4S4NBH9_9RHOB</name>
<reference evidence="1 2" key="1">
    <citation type="submission" date="2019-04" db="EMBL/GenBank/DDBJ databases">
        <title>Shimia ponticola sp. nov., isolated from seawater.</title>
        <authorList>
            <person name="Kim Y.-O."/>
            <person name="Yoon J.-H."/>
        </authorList>
    </citation>
    <scope>NUCLEOTIDE SEQUENCE [LARGE SCALE GENOMIC DNA]</scope>
    <source>
        <strain evidence="1 2">MYP11</strain>
    </source>
</reference>
<evidence type="ECO:0000313" key="1">
    <source>
        <dbReference type="EMBL" id="THH35817.1"/>
    </source>
</evidence>
<dbReference type="EMBL" id="SRKY01000003">
    <property type="protein sequence ID" value="THH35817.1"/>
    <property type="molecule type" value="Genomic_DNA"/>
</dbReference>
<organism evidence="1 2">
    <name type="scientific">Aliishimia ponticola</name>
    <dbReference type="NCBI Taxonomy" id="2499833"/>
    <lineage>
        <taxon>Bacteria</taxon>
        <taxon>Pseudomonadati</taxon>
        <taxon>Pseudomonadota</taxon>
        <taxon>Alphaproteobacteria</taxon>
        <taxon>Rhodobacterales</taxon>
        <taxon>Paracoccaceae</taxon>
        <taxon>Aliishimia</taxon>
    </lineage>
</organism>
<dbReference type="Proteomes" id="UP000306602">
    <property type="component" value="Unassembled WGS sequence"/>
</dbReference>
<evidence type="ECO:0000313" key="2">
    <source>
        <dbReference type="Proteomes" id="UP000306602"/>
    </source>
</evidence>
<proteinExistence type="predicted"/>
<sequence>MTFWGWYISLCDINKHSINSKESAKMKCHKENLELTAEQIEVIQGALQTQEKILSVQSRADRDNDAHHRLAIVKGVLKSLPKSAPQPSLWNSMTRGLFS</sequence>